<proteinExistence type="predicted"/>
<organism evidence="8 9">
    <name type="scientific">Arachis duranensis</name>
    <name type="common">Wild peanut</name>
    <dbReference type="NCBI Taxonomy" id="130453"/>
    <lineage>
        <taxon>Eukaryota</taxon>
        <taxon>Viridiplantae</taxon>
        <taxon>Streptophyta</taxon>
        <taxon>Embryophyta</taxon>
        <taxon>Tracheophyta</taxon>
        <taxon>Spermatophyta</taxon>
        <taxon>Magnoliopsida</taxon>
        <taxon>eudicotyledons</taxon>
        <taxon>Gunneridae</taxon>
        <taxon>Pentapetalae</taxon>
        <taxon>rosids</taxon>
        <taxon>fabids</taxon>
        <taxon>Fabales</taxon>
        <taxon>Fabaceae</taxon>
        <taxon>Papilionoideae</taxon>
        <taxon>50 kb inversion clade</taxon>
        <taxon>dalbergioids sensu lato</taxon>
        <taxon>Dalbergieae</taxon>
        <taxon>Pterocarpus clade</taxon>
        <taxon>Arachis</taxon>
    </lineage>
</organism>
<dbReference type="PANTHER" id="PTHR21529:SF4">
    <property type="entry name" value="TPR AND ANKYRIN REPEAT-CONTAINING PROTEIN 1"/>
    <property type="match status" value="1"/>
</dbReference>
<feature type="domain" description="UvrD-like helicase ATP-binding" evidence="7">
    <location>
        <begin position="1087"/>
        <end position="1480"/>
    </location>
</feature>
<evidence type="ECO:0000256" key="5">
    <source>
        <dbReference type="PROSITE-ProRule" id="PRU00560"/>
    </source>
</evidence>
<accession>A0A9C6WRG1</accession>
<dbReference type="SUPFAM" id="SSF52540">
    <property type="entry name" value="P-loop containing nucleoside triphosphate hydrolases"/>
    <property type="match status" value="2"/>
</dbReference>
<evidence type="ECO:0000256" key="4">
    <source>
        <dbReference type="ARBA" id="ARBA00022840"/>
    </source>
</evidence>
<dbReference type="GO" id="GO:0005524">
    <property type="term" value="F:ATP binding"/>
    <property type="evidence" value="ECO:0007669"/>
    <property type="project" value="UniProtKB-UniRule"/>
</dbReference>
<dbReference type="InterPro" id="IPR039904">
    <property type="entry name" value="TRANK1"/>
</dbReference>
<dbReference type="Pfam" id="PF13087">
    <property type="entry name" value="AAA_12"/>
    <property type="match status" value="1"/>
</dbReference>
<dbReference type="GO" id="GO:0004386">
    <property type="term" value="F:helicase activity"/>
    <property type="evidence" value="ECO:0007669"/>
    <property type="project" value="UniProtKB-UniRule"/>
</dbReference>
<gene>
    <name evidence="9" type="primary">LOC107482076</name>
</gene>
<keyword evidence="1 5" id="KW-0547">Nucleotide-binding</keyword>
<reference evidence="9" key="2">
    <citation type="submission" date="2025-08" db="UniProtKB">
        <authorList>
            <consortium name="RefSeq"/>
        </authorList>
    </citation>
    <scope>IDENTIFICATION</scope>
    <source>
        <tissue evidence="9">Whole plant</tissue>
    </source>
</reference>
<dbReference type="Pfam" id="PF13361">
    <property type="entry name" value="UvrD_C"/>
    <property type="match status" value="1"/>
</dbReference>
<dbReference type="InterPro" id="IPR014017">
    <property type="entry name" value="DNA_helicase_UvrD-like_C"/>
</dbReference>
<dbReference type="Pfam" id="PF13086">
    <property type="entry name" value="AAA_11"/>
    <property type="match status" value="1"/>
</dbReference>
<feature type="region of interest" description="Disordered" evidence="6">
    <location>
        <begin position="2758"/>
        <end position="2811"/>
    </location>
</feature>
<dbReference type="GO" id="GO:0005694">
    <property type="term" value="C:chromosome"/>
    <property type="evidence" value="ECO:0007669"/>
    <property type="project" value="UniProtKB-ARBA"/>
</dbReference>
<dbReference type="SUPFAM" id="SSF48452">
    <property type="entry name" value="TPR-like"/>
    <property type="match status" value="1"/>
</dbReference>
<dbReference type="InterPro" id="IPR027417">
    <property type="entry name" value="P-loop_NTPase"/>
</dbReference>
<dbReference type="Pfam" id="PF20073">
    <property type="entry name" value="DUF6469"/>
    <property type="match status" value="1"/>
</dbReference>
<evidence type="ECO:0000259" key="7">
    <source>
        <dbReference type="PROSITE" id="PS51198"/>
    </source>
</evidence>
<feature type="binding site" evidence="5">
    <location>
        <begin position="1108"/>
        <end position="1115"/>
    </location>
    <ligand>
        <name>ATP</name>
        <dbReference type="ChEBI" id="CHEBI:30616"/>
    </ligand>
</feature>
<dbReference type="InterPro" id="IPR014016">
    <property type="entry name" value="UvrD-like_ATP-bd"/>
</dbReference>
<dbReference type="Pfam" id="PF00580">
    <property type="entry name" value="UvrD-helicase"/>
    <property type="match status" value="1"/>
</dbReference>
<keyword evidence="2 5" id="KW-0378">Hydrolase</keyword>
<dbReference type="KEGG" id="adu:107482076"/>
<dbReference type="GeneID" id="107482076"/>
<dbReference type="GO" id="GO:0016787">
    <property type="term" value="F:hydrolase activity"/>
    <property type="evidence" value="ECO:0007669"/>
    <property type="project" value="UniProtKB-UniRule"/>
</dbReference>
<dbReference type="InterPro" id="IPR011990">
    <property type="entry name" value="TPR-like_helical_dom_sf"/>
</dbReference>
<evidence type="ECO:0000256" key="1">
    <source>
        <dbReference type="ARBA" id="ARBA00022741"/>
    </source>
</evidence>
<dbReference type="Proteomes" id="UP000515211">
    <property type="component" value="Chromosome 3"/>
</dbReference>
<dbReference type="InterPro" id="IPR045529">
    <property type="entry name" value="DUF6469"/>
</dbReference>
<dbReference type="RefSeq" id="XP_052114440.1">
    <property type="nucleotide sequence ID" value="XM_052258480.1"/>
</dbReference>
<evidence type="ECO:0000256" key="6">
    <source>
        <dbReference type="SAM" id="MobiDB-lite"/>
    </source>
</evidence>
<evidence type="ECO:0000313" key="8">
    <source>
        <dbReference type="Proteomes" id="UP000515211"/>
    </source>
</evidence>
<name>A0A9C6WRG1_ARADU</name>
<dbReference type="PROSITE" id="PS51198">
    <property type="entry name" value="UVRD_HELICASE_ATP_BIND"/>
    <property type="match status" value="1"/>
</dbReference>
<dbReference type="InterPro" id="IPR041679">
    <property type="entry name" value="DNA2/NAM7-like_C"/>
</dbReference>
<keyword evidence="4 5" id="KW-0067">ATP-binding</keyword>
<dbReference type="PANTHER" id="PTHR21529">
    <property type="entry name" value="MAMMARY TURMOR VIRUS RECEPTOR HOMOLOG 1, 2 MTVR1, 2"/>
    <property type="match status" value="1"/>
</dbReference>
<evidence type="ECO:0000313" key="9">
    <source>
        <dbReference type="RefSeq" id="XP_052114440.1"/>
    </source>
</evidence>
<dbReference type="FunFam" id="3.40.50.300:FF:000326">
    <property type="entry name" value="P-loop containing nucleoside triphosphate hydrolase"/>
    <property type="match status" value="1"/>
</dbReference>
<keyword evidence="3 5" id="KW-0347">Helicase</keyword>
<dbReference type="Gene3D" id="3.40.50.300">
    <property type="entry name" value="P-loop containing nucleotide triphosphate hydrolases"/>
    <property type="match status" value="4"/>
</dbReference>
<dbReference type="CDD" id="cd18808">
    <property type="entry name" value="SF1_C_Upf1"/>
    <property type="match status" value="1"/>
</dbReference>
<reference evidence="8" key="1">
    <citation type="journal article" date="2016" name="Nat. Genet.">
        <title>The genome sequences of Arachis duranensis and Arachis ipaensis, the diploid ancestors of cultivated peanut.</title>
        <authorList>
            <person name="Bertioli D.J."/>
            <person name="Cannon S.B."/>
            <person name="Froenicke L."/>
            <person name="Huang G."/>
            <person name="Farmer A.D."/>
            <person name="Cannon E.K."/>
            <person name="Liu X."/>
            <person name="Gao D."/>
            <person name="Clevenger J."/>
            <person name="Dash S."/>
            <person name="Ren L."/>
            <person name="Moretzsohn M.C."/>
            <person name="Shirasawa K."/>
            <person name="Huang W."/>
            <person name="Vidigal B."/>
            <person name="Abernathy B."/>
            <person name="Chu Y."/>
            <person name="Niederhuth C.E."/>
            <person name="Umale P."/>
            <person name="Araujo A.C."/>
            <person name="Kozik A."/>
            <person name="Kim K.D."/>
            <person name="Burow M.D."/>
            <person name="Varshney R.K."/>
            <person name="Wang X."/>
            <person name="Zhang X."/>
            <person name="Barkley N."/>
            <person name="Guimaraes P.M."/>
            <person name="Isobe S."/>
            <person name="Guo B."/>
            <person name="Liao B."/>
            <person name="Stalker H.T."/>
            <person name="Schmitz R.J."/>
            <person name="Scheffler B.E."/>
            <person name="Leal-Bertioli S.C."/>
            <person name="Xun X."/>
            <person name="Jackson S.A."/>
            <person name="Michelmore R."/>
            <person name="Ozias-Akins P."/>
        </authorList>
    </citation>
    <scope>NUCLEOTIDE SEQUENCE [LARGE SCALE GENOMIC DNA]</scope>
    <source>
        <strain evidence="8">cv. V14167</strain>
    </source>
</reference>
<keyword evidence="8" id="KW-1185">Reference proteome</keyword>
<dbReference type="InterPro" id="IPR041677">
    <property type="entry name" value="DNA2/NAM7_AAA_11"/>
</dbReference>
<evidence type="ECO:0000256" key="2">
    <source>
        <dbReference type="ARBA" id="ARBA00022801"/>
    </source>
</evidence>
<evidence type="ECO:0000256" key="3">
    <source>
        <dbReference type="ARBA" id="ARBA00022806"/>
    </source>
</evidence>
<protein>
    <submittedName>
        <fullName evidence="9">Uncharacterized protein LOC107482076</fullName>
    </submittedName>
</protein>
<dbReference type="InterPro" id="IPR047187">
    <property type="entry name" value="SF1_C_Upf1"/>
</dbReference>
<feature type="compositionally biased region" description="Basic and acidic residues" evidence="6">
    <location>
        <begin position="2759"/>
        <end position="2776"/>
    </location>
</feature>
<sequence length="2811" mass="321694">MGDMLNWSSRRKKAIDYSDHGFMDTVFSWSLENILNEDLYRDKVKQIDMRFSSIEHYFGSYVYPLLEETRTQLCSSMEILSSAPFAEVISLKELYSTDKKLYGVKTGIWKNRFSGHGKELYKTLSGDVFLLADFKPETANDLQRVGRMWTFVLSAGIPEQELEEDTDIVSSFKFTASKDIDVNELRDKSLFMVFLTNIIPNRRIWKALHMSRNSNLIKKILCASDVAEEICDYCSSEIDNLRNDTTYESLLSELNESQYKAICACLSSSHCNHNATVDLIWGPPGTGKTKTLGTLLFALWKMNFRILVCAPTNIAIKEVASRFLSIVRESFDGKSDDVFWSLGDMLLFGNHERLKVGADIEDIYLDYRVKQLLTCADWKYCFASMIDLLENCVSSYHIFLENELLKEQGHVDDKSTDETKDGNSSDCSEGIQKSFLEFMRERFLSLAIALRNRISILCTHVARSYILEYNFENLGCLIELLDSFEDLLFQNNINSEVLEEILSPSDMCHSSSGPFMRDESLLYKNRTECLSSLRTLKSSLDVLNLPNFSIETSIREFCFRTSSIIFSTASSSSKLHSVAMEPLNILVIDEAAQLKECESTIPLLLQGINHAILVGDECQLPAMVESKISYEAGFGRSLFGRLSSLGHQNHFLNMQYRMHPAISYFPNTHFYLNQILDAPNVGRKNYRKKYLPGSMFGPYSFINIVGGREEFDDAGRSRKNMVEVAIVMKILKNCFQGWLDSKENVSIGIVSPYAAQVVAIQDMLGQKYNKHDGFYVNVKTIDGFQGGEQDIIILSTVRTNGGTLQFISSPQRTNVALTRARHCLWILGNERALASQDNVWKALVLDAKKRQCFFDADENEELAKTIWDVRKELDQFDDLLNADSLLFRNSIWKVLFSDNFLKSFKKLRSKRTKKSVISLLLKLSSGWRPKRMKVDVLCGNSSQMLKQFKVEGLYVVCSTDIEKESRYKQVLKIWDVLPPEDIPKLVRRLDNIFGSYSDDFVSRCNEKYFEGKIEIPMSWEKSIEIIRFKNLDTSVNDAELGPQGDQRLYIENSNVEESLLLMKFYSLSSVVVNHLLSDCDNNELDLPFEVTDEEREIILFPKSTFVLGRSGTGKTTVLTMKLFQKEDLHHKAVEAAYATTSSAVPCLNQDYKESSSVNDRPVLRQLFVTVSPKLCQAVKYHVVRLKRSICGGNVSAERNPMDEDIDVNALQFKNIADSFIDLPADAYPLVITFQKFLLMLDGTLGNSFFGRFSNLDSNSQNLGVSSVALETFIRNKEVTYDRFAALYWPHFNLQHTKKLDCSRVFIEIISHIKGGIQAMEPGEGKLSRNDYLLLSENRASSLTKQKREMIYDVYLSYEKLKLDKGEFDMADIVVDLHRRLRSKRYEGDEMHFVYIDEVQDLTMSQIALFRYVCQNVEEGFVFSGDTAQTIARGIDFRFQDIKSLFYKKFVLESRRNTYNYGKEKEKISDIFLLNQNFRTHAGVLKLSQSTIELLFRFFPYSIDVLKPETSLIFGEAPVVLECGNKENAIVTIFGNSGHMTGKIVGFGAEQVILVRDDFVRREVLDYVGKQALVLTILECKGLEFQDVLLYNFFGTSPLKNQWRVVYEYMKEQDMLEPKELKAYPSFNESKHNILCSELKQLYVAITRTRQRLWICENTEEFSRPMFDYWKKKCLVQFKELDDSLAQAMKVASSPEEWKSRGIKLYNQNNYEMATMCFERAGDSYWEKKSKAAGLRATANRLRDLNPEDAHEILRQAAEIFEGIGMIDIAAQCFSDLGDHEKAGKLYLEKCEEPDFKRAGDCFYLAGCCEMAAQVYAKGKFFSDCLTVCAKGGLFDLGLYYIQHWKHNESAGPIMARSHELYTMEQKFLESCARHYYDRKDTRSMMKFVRAFDSIELKREFLRSLSLLNELLLLEEELGNFAEAADIAKMMGDILCEADLLAKACKFVEAYERILFYVIANSLWSSGSKGWPLKQFAEKVELLNRALSFAKETSSSFHERASTEAEILSCEDSNIFKIMIHLKSSRMHGSIRGEILCLWKLLDVHFQMNTSKYFWKNNVFDDSVEGMIVKNQLSVETLFYCWTSWKDNILRVLEYLPSFKCQEIHQHNSYGLFALDYLGVQKQNDMYLLLVPDANWVIKMGDKFLKKNGRLVSVDVHALVSAAESYWCSELFSVGMVVLHNLDALYKYSVNKVISEFCQLRCLMLIYDVANFLCKSKCFSCSHGSMKTLEKFSRYPIDDFPRYIALLNGKLLTKDMFSLKETGTYRDLVEKVVFENLKQSRLTYGQIGRVVVMILGTPKFNRELFVEIVTKWEGNLPWQEFIKSLYKNSTKESSKFNEASEELLHMRKFYEAVRYTYHVNWEIEIDYISPGCFIYLTEHLFLLASRWRGLVVATKSSLVEWLIYQEGNSPKDLSSKDGVPQIVEDVHRFIYKVIRVLLSEPITVKKWIRKSNMNVEHYYPLFVLRLVVLLCLLHLSSGLYLDLLHDLFRKNSSVSAQCAHLPREFLDVLRKGKNSLGLKVYAEAFKVIDDPLVIVNLRKNASKFVSPDATIIDLMTCQKQELMLKVLLPKQVDDTAAVITEASDAKSNVFPSTNCSDLPNRSSVLVSDQPSNSGGIRHNESMNVLGFWDVLEKLQLAVDESCMVKVSHYSIMIQENFLAPCIELLISSIWGSLPKNPVNLENKNEMGEVLNLLDELKQLSSSLIATDLKNQLPVIGELSKKILSRQPKVSHILDQLFLLCEKKVVVDYGVASEASTAALDNHDHGQSALEESKDKMSKNSRVNINSGSGNTKGNGKGKKNNSKKKKGGRKAK</sequence>
<feature type="compositionally biased region" description="Basic residues" evidence="6">
    <location>
        <begin position="2794"/>
        <end position="2811"/>
    </location>
</feature>